<dbReference type="Pfam" id="PF13041">
    <property type="entry name" value="PPR_2"/>
    <property type="match status" value="1"/>
</dbReference>
<dbReference type="EMBL" id="UZAU01000154">
    <property type="status" value="NOT_ANNOTATED_CDS"/>
    <property type="molecule type" value="Genomic_DNA"/>
</dbReference>
<sequence length="239" mass="27199">MKNEGISPNMYTIISVSNVVGKLGDTDKGKIVQAYAFELHLDSNINVGTALIDMYSKYKSMVFYVRLARMLISVQKVLLLTCIRSKCGFITEATIIFERIPNPDTITWTVIISSYAQHGLVEDALLLFKRIEQMDVKANDVTLLCILFAFSHMGMVEEGLLYFQRKKECYGLVFGRVGRLADAIDFIEKIPLEPNEMIWQTLLEACRVHGNIELGSIQLLMFFFPTLIWRQGVTKIELV</sequence>
<dbReference type="InterPro" id="IPR002885">
    <property type="entry name" value="PPR_rpt"/>
</dbReference>
<accession>A0A803NRW9</accession>
<evidence type="ECO:0000313" key="4">
    <source>
        <dbReference type="Proteomes" id="UP000596661"/>
    </source>
</evidence>
<dbReference type="Proteomes" id="UP000596661">
    <property type="component" value="Chromosome 2"/>
</dbReference>
<dbReference type="EnsemblPlants" id="evm.model.02.1022">
    <property type="protein sequence ID" value="cds.evm.model.02.1022"/>
    <property type="gene ID" value="evm.TU.02.1022"/>
</dbReference>
<dbReference type="GO" id="GO:0003723">
    <property type="term" value="F:RNA binding"/>
    <property type="evidence" value="ECO:0007669"/>
    <property type="project" value="InterPro"/>
</dbReference>
<reference evidence="3" key="1">
    <citation type="submission" date="2018-11" db="EMBL/GenBank/DDBJ databases">
        <authorList>
            <person name="Grassa J C."/>
        </authorList>
    </citation>
    <scope>NUCLEOTIDE SEQUENCE [LARGE SCALE GENOMIC DNA]</scope>
</reference>
<dbReference type="Gene3D" id="1.25.40.10">
    <property type="entry name" value="Tetratricopeptide repeat domain"/>
    <property type="match status" value="1"/>
</dbReference>
<dbReference type="InterPro" id="IPR046960">
    <property type="entry name" value="PPR_At4g14850-like_plant"/>
</dbReference>
<feature type="repeat" description="PPR" evidence="2">
    <location>
        <begin position="104"/>
        <end position="138"/>
    </location>
</feature>
<evidence type="ECO:0000256" key="1">
    <source>
        <dbReference type="ARBA" id="ARBA00022737"/>
    </source>
</evidence>
<dbReference type="InterPro" id="IPR011990">
    <property type="entry name" value="TPR-like_helical_dom_sf"/>
</dbReference>
<evidence type="ECO:0000256" key="2">
    <source>
        <dbReference type="PROSITE-ProRule" id="PRU00708"/>
    </source>
</evidence>
<dbReference type="Gramene" id="evm.model.02.1022">
    <property type="protein sequence ID" value="cds.evm.model.02.1022"/>
    <property type="gene ID" value="evm.TU.02.1022"/>
</dbReference>
<dbReference type="AlphaFoldDB" id="A0A803NRW9"/>
<reference evidence="3" key="2">
    <citation type="submission" date="2021-03" db="UniProtKB">
        <authorList>
            <consortium name="EnsemblPlants"/>
        </authorList>
    </citation>
    <scope>IDENTIFICATION</scope>
</reference>
<evidence type="ECO:0008006" key="5">
    <source>
        <dbReference type="Google" id="ProtNLM"/>
    </source>
</evidence>
<organism evidence="3 4">
    <name type="scientific">Cannabis sativa</name>
    <name type="common">Hemp</name>
    <name type="synonym">Marijuana</name>
    <dbReference type="NCBI Taxonomy" id="3483"/>
    <lineage>
        <taxon>Eukaryota</taxon>
        <taxon>Viridiplantae</taxon>
        <taxon>Streptophyta</taxon>
        <taxon>Embryophyta</taxon>
        <taxon>Tracheophyta</taxon>
        <taxon>Spermatophyta</taxon>
        <taxon>Magnoliopsida</taxon>
        <taxon>eudicotyledons</taxon>
        <taxon>Gunneridae</taxon>
        <taxon>Pentapetalae</taxon>
        <taxon>rosids</taxon>
        <taxon>fabids</taxon>
        <taxon>Rosales</taxon>
        <taxon>Cannabaceae</taxon>
        <taxon>Cannabis</taxon>
    </lineage>
</organism>
<name>A0A803NRW9_CANSA</name>
<dbReference type="NCBIfam" id="TIGR00756">
    <property type="entry name" value="PPR"/>
    <property type="match status" value="1"/>
</dbReference>
<dbReference type="PANTHER" id="PTHR47926">
    <property type="entry name" value="PENTATRICOPEPTIDE REPEAT-CONTAINING PROTEIN"/>
    <property type="match status" value="1"/>
</dbReference>
<dbReference type="PANTHER" id="PTHR47926:SF347">
    <property type="entry name" value="PENTATRICOPEPTIDE REPEAT-CONTAINING PROTEIN"/>
    <property type="match status" value="1"/>
</dbReference>
<dbReference type="PROSITE" id="PS51375">
    <property type="entry name" value="PPR"/>
    <property type="match status" value="1"/>
</dbReference>
<protein>
    <recommendedName>
        <fullName evidence="5">Pentatricopeptide repeat-containing protein</fullName>
    </recommendedName>
</protein>
<evidence type="ECO:0000313" key="3">
    <source>
        <dbReference type="EnsemblPlants" id="cds.evm.model.02.1022"/>
    </source>
</evidence>
<proteinExistence type="predicted"/>
<keyword evidence="4" id="KW-1185">Reference proteome</keyword>
<dbReference type="GO" id="GO:0009451">
    <property type="term" value="P:RNA modification"/>
    <property type="evidence" value="ECO:0007669"/>
    <property type="project" value="InterPro"/>
</dbReference>
<keyword evidence="1" id="KW-0677">Repeat</keyword>